<name>A0A9D4MZJ0_DREPO</name>
<reference evidence="1" key="1">
    <citation type="journal article" date="2019" name="bioRxiv">
        <title>The Genome of the Zebra Mussel, Dreissena polymorpha: A Resource for Invasive Species Research.</title>
        <authorList>
            <person name="McCartney M.A."/>
            <person name="Auch B."/>
            <person name="Kono T."/>
            <person name="Mallez S."/>
            <person name="Zhang Y."/>
            <person name="Obille A."/>
            <person name="Becker A."/>
            <person name="Abrahante J.E."/>
            <person name="Garbe J."/>
            <person name="Badalamenti J.P."/>
            <person name="Herman A."/>
            <person name="Mangelson H."/>
            <person name="Liachko I."/>
            <person name="Sullivan S."/>
            <person name="Sone E.D."/>
            <person name="Koren S."/>
            <person name="Silverstein K.A.T."/>
            <person name="Beckman K.B."/>
            <person name="Gohl D.M."/>
        </authorList>
    </citation>
    <scope>NUCLEOTIDE SEQUENCE</scope>
    <source>
        <strain evidence="1">Duluth1</strain>
        <tissue evidence="1">Whole animal</tissue>
    </source>
</reference>
<organism evidence="1 2">
    <name type="scientific">Dreissena polymorpha</name>
    <name type="common">Zebra mussel</name>
    <name type="synonym">Mytilus polymorpha</name>
    <dbReference type="NCBI Taxonomy" id="45954"/>
    <lineage>
        <taxon>Eukaryota</taxon>
        <taxon>Metazoa</taxon>
        <taxon>Spiralia</taxon>
        <taxon>Lophotrochozoa</taxon>
        <taxon>Mollusca</taxon>
        <taxon>Bivalvia</taxon>
        <taxon>Autobranchia</taxon>
        <taxon>Heteroconchia</taxon>
        <taxon>Euheterodonta</taxon>
        <taxon>Imparidentia</taxon>
        <taxon>Neoheterodontei</taxon>
        <taxon>Myida</taxon>
        <taxon>Dreissenoidea</taxon>
        <taxon>Dreissenidae</taxon>
        <taxon>Dreissena</taxon>
    </lineage>
</organism>
<evidence type="ECO:0000313" key="1">
    <source>
        <dbReference type="EMBL" id="KAH3885040.1"/>
    </source>
</evidence>
<sequence length="69" mass="7846">MYPSKKIPDRNWDGNQGLPVKNQADTLQRGYQGRQTLYSAAIKAGRHSTARLSRQADTLQRGYQGWIIL</sequence>
<evidence type="ECO:0000313" key="2">
    <source>
        <dbReference type="Proteomes" id="UP000828390"/>
    </source>
</evidence>
<gene>
    <name evidence="1" type="ORF">DPMN_009027</name>
</gene>
<dbReference type="AlphaFoldDB" id="A0A9D4MZJ0"/>
<proteinExistence type="predicted"/>
<protein>
    <submittedName>
        <fullName evidence="1">Uncharacterized protein</fullName>
    </submittedName>
</protein>
<accession>A0A9D4MZJ0</accession>
<reference evidence="1" key="2">
    <citation type="submission" date="2020-11" db="EMBL/GenBank/DDBJ databases">
        <authorList>
            <person name="McCartney M.A."/>
            <person name="Auch B."/>
            <person name="Kono T."/>
            <person name="Mallez S."/>
            <person name="Becker A."/>
            <person name="Gohl D.M."/>
            <person name="Silverstein K.A.T."/>
            <person name="Koren S."/>
            <person name="Bechman K.B."/>
            <person name="Herman A."/>
            <person name="Abrahante J.E."/>
            <person name="Garbe J."/>
        </authorList>
    </citation>
    <scope>NUCLEOTIDE SEQUENCE</scope>
    <source>
        <strain evidence="1">Duluth1</strain>
        <tissue evidence="1">Whole animal</tissue>
    </source>
</reference>
<comment type="caution">
    <text evidence="1">The sequence shown here is derived from an EMBL/GenBank/DDBJ whole genome shotgun (WGS) entry which is preliminary data.</text>
</comment>
<dbReference type="EMBL" id="JAIWYP010000001">
    <property type="protein sequence ID" value="KAH3885040.1"/>
    <property type="molecule type" value="Genomic_DNA"/>
</dbReference>
<keyword evidence="2" id="KW-1185">Reference proteome</keyword>
<dbReference type="Proteomes" id="UP000828390">
    <property type="component" value="Unassembled WGS sequence"/>
</dbReference>